<evidence type="ECO:0000259" key="2">
    <source>
        <dbReference type="PROSITE" id="PS50054"/>
    </source>
</evidence>
<reference evidence="4" key="1">
    <citation type="submission" date="2019-09" db="EMBL/GenBank/DDBJ databases">
        <title>Draft genome information of white flower Hibiscus syriacus.</title>
        <authorList>
            <person name="Kim Y.-M."/>
        </authorList>
    </citation>
    <scope>NUCLEOTIDE SEQUENCE [LARGE SCALE GENOMIC DNA]</scope>
    <source>
        <strain evidence="4">YM2019G1</strain>
    </source>
</reference>
<dbReference type="PANTHER" id="PTHR46381:SF4">
    <property type="entry name" value="PROTEIN-TYROSINE-PHOSPHATASE MKP1"/>
    <property type="match status" value="1"/>
</dbReference>
<evidence type="ECO:0000259" key="3">
    <source>
        <dbReference type="PROSITE" id="PS50056"/>
    </source>
</evidence>
<feature type="compositionally biased region" description="Basic residues" evidence="1">
    <location>
        <begin position="215"/>
        <end position="226"/>
    </location>
</feature>
<feature type="compositionally biased region" description="Polar residues" evidence="1">
    <location>
        <begin position="235"/>
        <end position="253"/>
    </location>
</feature>
<dbReference type="SUPFAM" id="SSF52799">
    <property type="entry name" value="(Phosphotyrosine protein) phosphatases II"/>
    <property type="match status" value="1"/>
</dbReference>
<comment type="caution">
    <text evidence="4">The sequence shown here is derived from an EMBL/GenBank/DDBJ whole genome shotgun (WGS) entry which is preliminary data.</text>
</comment>
<dbReference type="PROSITE" id="PS50056">
    <property type="entry name" value="TYR_PHOSPHATASE_2"/>
    <property type="match status" value="1"/>
</dbReference>
<evidence type="ECO:0000313" key="4">
    <source>
        <dbReference type="EMBL" id="KAE8669862.1"/>
    </source>
</evidence>
<dbReference type="PANTHER" id="PTHR46381">
    <property type="entry name" value="MKPA PROTEIN"/>
    <property type="match status" value="1"/>
</dbReference>
<feature type="domain" description="Tyrosine specific protein phosphatases" evidence="3">
    <location>
        <begin position="88"/>
        <end position="142"/>
    </location>
</feature>
<dbReference type="Proteomes" id="UP000436088">
    <property type="component" value="Unassembled WGS sequence"/>
</dbReference>
<protein>
    <submittedName>
        <fullName evidence="4">Beta-hexosaminidase 1 isoform 1</fullName>
    </submittedName>
</protein>
<dbReference type="AlphaFoldDB" id="A0A6A2X4C5"/>
<gene>
    <name evidence="4" type="ORF">F3Y22_tig00112215pilonHSYRG00100</name>
</gene>
<dbReference type="SMART" id="SM00195">
    <property type="entry name" value="DSPc"/>
    <property type="match status" value="1"/>
</dbReference>
<dbReference type="InterPro" id="IPR029021">
    <property type="entry name" value="Prot-tyrosine_phosphatase-like"/>
</dbReference>
<evidence type="ECO:0000313" key="5">
    <source>
        <dbReference type="Proteomes" id="UP000436088"/>
    </source>
</evidence>
<sequence length="356" mass="39384">MFWRSASWSASQTNGQIPLTEDRDLGEVPKPLSIARSSLYEWPKASSDDLGEWPQPPTPSENKIEYFKADFVYRTLWLQDSPSEDITSKLYDVFDYFEDVKELGGRTFVHCCQGVSMSTSLVIAYLMWREGQSFDDAFEYVKAAGGIADPNMGFACQLLQCQKRVHAFLLSPSSLLRMYRIAAHSPYDPLHLVPKMLNDPSPLGLDSRGTDNSYKGRRRTSSHHKSNSMEIGSVDRTSQPCSQSASSPLQKVSPSLAERRGSLSKSLKLLVVSDNRGGGNGVDILIQDSSLKISPGRPANAADSRDMNSAFVKTCESPENLPRDGLASPVPNRMEESIFACPGVLQPLVCHWPSIE</sequence>
<accession>A0A6A2X4C5</accession>
<feature type="domain" description="Tyrosine-protein phosphatase" evidence="2">
    <location>
        <begin position="23"/>
        <end position="167"/>
    </location>
</feature>
<evidence type="ECO:0000256" key="1">
    <source>
        <dbReference type="SAM" id="MobiDB-lite"/>
    </source>
</evidence>
<dbReference type="Pfam" id="PF00782">
    <property type="entry name" value="DSPc"/>
    <property type="match status" value="1"/>
</dbReference>
<organism evidence="4 5">
    <name type="scientific">Hibiscus syriacus</name>
    <name type="common">Rose of Sharon</name>
    <dbReference type="NCBI Taxonomy" id="106335"/>
    <lineage>
        <taxon>Eukaryota</taxon>
        <taxon>Viridiplantae</taxon>
        <taxon>Streptophyta</taxon>
        <taxon>Embryophyta</taxon>
        <taxon>Tracheophyta</taxon>
        <taxon>Spermatophyta</taxon>
        <taxon>Magnoliopsida</taxon>
        <taxon>eudicotyledons</taxon>
        <taxon>Gunneridae</taxon>
        <taxon>Pentapetalae</taxon>
        <taxon>rosids</taxon>
        <taxon>malvids</taxon>
        <taxon>Malvales</taxon>
        <taxon>Malvaceae</taxon>
        <taxon>Malvoideae</taxon>
        <taxon>Hibiscus</taxon>
    </lineage>
</organism>
<dbReference type="Gene3D" id="3.90.190.10">
    <property type="entry name" value="Protein tyrosine phosphatase superfamily"/>
    <property type="match status" value="1"/>
</dbReference>
<dbReference type="PROSITE" id="PS50054">
    <property type="entry name" value="TYR_PHOSPHATASE_DUAL"/>
    <property type="match status" value="1"/>
</dbReference>
<dbReference type="CDD" id="cd14498">
    <property type="entry name" value="DSP"/>
    <property type="match status" value="1"/>
</dbReference>
<dbReference type="InterPro" id="IPR000340">
    <property type="entry name" value="Dual-sp_phosphatase_cat-dom"/>
</dbReference>
<name>A0A6A2X4C5_HIBSY</name>
<dbReference type="InterPro" id="IPR020422">
    <property type="entry name" value="TYR_PHOSPHATASE_DUAL_dom"/>
</dbReference>
<feature type="region of interest" description="Disordered" evidence="1">
    <location>
        <begin position="201"/>
        <end position="257"/>
    </location>
</feature>
<dbReference type="InterPro" id="IPR000387">
    <property type="entry name" value="Tyr_Pase_dom"/>
</dbReference>
<dbReference type="GO" id="GO:0016791">
    <property type="term" value="F:phosphatase activity"/>
    <property type="evidence" value="ECO:0007669"/>
    <property type="project" value="UniProtKB-ARBA"/>
</dbReference>
<proteinExistence type="predicted"/>
<dbReference type="EMBL" id="VEPZ02001517">
    <property type="protein sequence ID" value="KAE8669862.1"/>
    <property type="molecule type" value="Genomic_DNA"/>
</dbReference>
<keyword evidence="5" id="KW-1185">Reference proteome</keyword>